<evidence type="ECO:0000313" key="3">
    <source>
        <dbReference type="Proteomes" id="UP000247523"/>
    </source>
</evidence>
<dbReference type="Proteomes" id="UP000247523">
    <property type="component" value="Unassembled WGS sequence"/>
</dbReference>
<organism evidence="2 3">
    <name type="scientific">Lachnotalea glycerini</name>
    <dbReference type="NCBI Taxonomy" id="1763509"/>
    <lineage>
        <taxon>Bacteria</taxon>
        <taxon>Bacillati</taxon>
        <taxon>Bacillota</taxon>
        <taxon>Clostridia</taxon>
        <taxon>Lachnospirales</taxon>
        <taxon>Lachnospiraceae</taxon>
        <taxon>Lachnotalea</taxon>
    </lineage>
</organism>
<name>A0A318EFY6_9FIRM</name>
<evidence type="ECO:0000313" key="2">
    <source>
        <dbReference type="EMBL" id="PXV83701.1"/>
    </source>
</evidence>
<evidence type="ECO:0000256" key="1">
    <source>
        <dbReference type="SAM" id="MobiDB-lite"/>
    </source>
</evidence>
<feature type="non-terminal residue" evidence="2">
    <location>
        <position position="1"/>
    </location>
</feature>
<dbReference type="NCBIfam" id="TIGR03696">
    <property type="entry name" value="Rhs_assc_core"/>
    <property type="match status" value="1"/>
</dbReference>
<dbReference type="Gene3D" id="2.180.10.10">
    <property type="entry name" value="RHS repeat-associated core"/>
    <property type="match status" value="1"/>
</dbReference>
<dbReference type="InterPro" id="IPR022385">
    <property type="entry name" value="Rhs_assc_core"/>
</dbReference>
<sequence length="139" mass="15153">FTQEDTYRGDGLNLYAYCANNPVSYVDPSGNQCQAAKDRLAASTSKGKNETKTSTKLAAHQDSSSKGAGGSEIKGGKNPNGYKAGDIDEHGFLSPGKNRADGNHNVANEGRYNHIILFRINGHKQIFLDIKEIVLQQYY</sequence>
<comment type="caution">
    <text evidence="2">The sequence shown here is derived from an EMBL/GenBank/DDBJ whole genome shotgun (WGS) entry which is preliminary data.</text>
</comment>
<dbReference type="AlphaFoldDB" id="A0A318EFY6"/>
<feature type="region of interest" description="Disordered" evidence="1">
    <location>
        <begin position="36"/>
        <end position="105"/>
    </location>
</feature>
<accession>A0A318EFY6</accession>
<protein>
    <submittedName>
        <fullName evidence="2">RHS repeat-associated protein</fullName>
    </submittedName>
</protein>
<dbReference type="EMBL" id="QICS01000047">
    <property type="protein sequence ID" value="PXV83701.1"/>
    <property type="molecule type" value="Genomic_DNA"/>
</dbReference>
<gene>
    <name evidence="2" type="ORF">C8E03_1471</name>
</gene>
<proteinExistence type="predicted"/>
<feature type="compositionally biased region" description="Polar residues" evidence="1">
    <location>
        <begin position="54"/>
        <end position="66"/>
    </location>
</feature>
<reference evidence="2 3" key="1">
    <citation type="submission" date="2018-05" db="EMBL/GenBank/DDBJ databases">
        <title>Genomic Encyclopedia of Type Strains, Phase IV (KMG-IV): sequencing the most valuable type-strain genomes for metagenomic binning, comparative biology and taxonomic classification.</title>
        <authorList>
            <person name="Goeker M."/>
        </authorList>
    </citation>
    <scope>NUCLEOTIDE SEQUENCE [LARGE SCALE GENOMIC DNA]</scope>
    <source>
        <strain evidence="2 3">DSM 28816</strain>
    </source>
</reference>
<dbReference type="RefSeq" id="WP_278321216.1">
    <property type="nucleotide sequence ID" value="NZ_QICS01000047.1"/>
</dbReference>